<keyword evidence="2" id="KW-1185">Reference proteome</keyword>
<proteinExistence type="predicted"/>
<evidence type="ECO:0000313" key="1">
    <source>
        <dbReference type="EMBL" id="QQL46134.1"/>
    </source>
</evidence>
<dbReference type="EMBL" id="CP066776">
    <property type="protein sequence ID" value="QQL46134.1"/>
    <property type="molecule type" value="Genomic_DNA"/>
</dbReference>
<gene>
    <name evidence="1" type="ORF">G3M56_006010</name>
</gene>
<evidence type="ECO:0000313" key="2">
    <source>
        <dbReference type="Proteomes" id="UP000475117"/>
    </source>
</evidence>
<dbReference type="RefSeq" id="WP_164362831.1">
    <property type="nucleotide sequence ID" value="NZ_CP066776.1"/>
</dbReference>
<name>A0A6B3LBV3_9BACT</name>
<protein>
    <submittedName>
        <fullName evidence="1">Uncharacterized protein</fullName>
    </submittedName>
</protein>
<dbReference type="KEGG" id="soa:G3M56_006010"/>
<reference evidence="1 2" key="1">
    <citation type="submission" date="2020-12" db="EMBL/GenBank/DDBJ databases">
        <title>Sulforoseuscoccus oceanibium gen. nov., sp. nov., a representative of the phylum Verrucomicrobia with special cytoplasmic membrane, and proposal of Sulforoseuscoccusaceae fam. nov.</title>
        <authorList>
            <person name="Xi F."/>
        </authorList>
    </citation>
    <scope>NUCLEOTIDE SEQUENCE [LARGE SCALE GENOMIC DNA]</scope>
    <source>
        <strain evidence="1 2">T37</strain>
    </source>
</reference>
<dbReference type="AlphaFoldDB" id="A0A6B3LBV3"/>
<dbReference type="Proteomes" id="UP000475117">
    <property type="component" value="Chromosome"/>
</dbReference>
<sequence>MRTSRFLPLLLAAAVLPTTYAAPQPTKTQLAHQTLEARAAHLERVHNTQKGSAFNPAKQNQSMLNGMTILNDGQRWTAVPKSSVLSQPEKLADKFPDKPSGVYVTWSEFLRYNRSWLGNFPVTVNNIKGNSPLSTSQRKHLAKSKRVAIATFNNNPVSVLPPRAHSSDEN</sequence>
<organism evidence="1 2">
    <name type="scientific">Sulfuriroseicoccus oceanibius</name>
    <dbReference type="NCBI Taxonomy" id="2707525"/>
    <lineage>
        <taxon>Bacteria</taxon>
        <taxon>Pseudomonadati</taxon>
        <taxon>Verrucomicrobiota</taxon>
        <taxon>Verrucomicrobiia</taxon>
        <taxon>Verrucomicrobiales</taxon>
        <taxon>Verrucomicrobiaceae</taxon>
        <taxon>Sulfuriroseicoccus</taxon>
    </lineage>
</organism>
<accession>A0A6B3LBV3</accession>